<comment type="similarity">
    <text evidence="1">Belongs to the aldose epimerase family.</text>
</comment>
<evidence type="ECO:0000313" key="6">
    <source>
        <dbReference type="Proteomes" id="UP001152592"/>
    </source>
</evidence>
<evidence type="ECO:0000256" key="2">
    <source>
        <dbReference type="ARBA" id="ARBA00023235"/>
    </source>
</evidence>
<dbReference type="Proteomes" id="UP001152592">
    <property type="component" value="Unassembled WGS sequence"/>
</dbReference>
<evidence type="ECO:0000256" key="3">
    <source>
        <dbReference type="ARBA" id="ARBA00023277"/>
    </source>
</evidence>
<gene>
    <name evidence="5" type="ORF">PSALAMII_LOCUS7985</name>
</gene>
<dbReference type="GO" id="GO:0033499">
    <property type="term" value="P:galactose catabolic process via UDP-galactose, Leloir pathway"/>
    <property type="evidence" value="ECO:0007669"/>
    <property type="project" value="TreeGrafter"/>
</dbReference>
<dbReference type="GO" id="GO:0030246">
    <property type="term" value="F:carbohydrate binding"/>
    <property type="evidence" value="ECO:0007669"/>
    <property type="project" value="InterPro"/>
</dbReference>
<dbReference type="InterPro" id="IPR047215">
    <property type="entry name" value="Galactose_mutarotase-like"/>
</dbReference>
<dbReference type="InterPro" id="IPR008183">
    <property type="entry name" value="Aldose_1/G6P_1-epimerase"/>
</dbReference>
<dbReference type="AlphaFoldDB" id="A0A9W4JN00"/>
<dbReference type="EMBL" id="CAJVPD010000259">
    <property type="protein sequence ID" value="CAG8403976.1"/>
    <property type="molecule type" value="Genomic_DNA"/>
</dbReference>
<evidence type="ECO:0000256" key="1">
    <source>
        <dbReference type="ARBA" id="ARBA00006206"/>
    </source>
</evidence>
<comment type="caution">
    <text evidence="5">The sequence shown here is derived from an EMBL/GenBank/DDBJ whole genome shotgun (WGS) entry which is preliminary data.</text>
</comment>
<dbReference type="InterPro" id="IPR014718">
    <property type="entry name" value="GH-type_carb-bd"/>
</dbReference>
<dbReference type="PANTHER" id="PTHR10091">
    <property type="entry name" value="ALDOSE-1-EPIMERASE"/>
    <property type="match status" value="1"/>
</dbReference>
<organism evidence="5 6">
    <name type="scientific">Penicillium salamii</name>
    <dbReference type="NCBI Taxonomy" id="1612424"/>
    <lineage>
        <taxon>Eukaryota</taxon>
        <taxon>Fungi</taxon>
        <taxon>Dikarya</taxon>
        <taxon>Ascomycota</taxon>
        <taxon>Pezizomycotina</taxon>
        <taxon>Eurotiomycetes</taxon>
        <taxon>Eurotiomycetidae</taxon>
        <taxon>Eurotiales</taxon>
        <taxon>Aspergillaceae</taxon>
        <taxon>Penicillium</taxon>
    </lineage>
</organism>
<keyword evidence="4" id="KW-1133">Transmembrane helix</keyword>
<dbReference type="OrthoDB" id="10031169at2759"/>
<accession>A0A9W4JN00</accession>
<keyword evidence="3" id="KW-0119">Carbohydrate metabolism</keyword>
<evidence type="ECO:0008006" key="7">
    <source>
        <dbReference type="Google" id="ProtNLM"/>
    </source>
</evidence>
<dbReference type="GO" id="GO:0004034">
    <property type="term" value="F:aldose 1-epimerase activity"/>
    <property type="evidence" value="ECO:0007669"/>
    <property type="project" value="TreeGrafter"/>
</dbReference>
<dbReference type="FunFam" id="2.70.98.10:FF:000014">
    <property type="entry name" value="Aldose 1-epimerase, putative"/>
    <property type="match status" value="1"/>
</dbReference>
<keyword evidence="2" id="KW-0413">Isomerase</keyword>
<evidence type="ECO:0000313" key="5">
    <source>
        <dbReference type="EMBL" id="CAG8403976.1"/>
    </source>
</evidence>
<dbReference type="SUPFAM" id="SSF74650">
    <property type="entry name" value="Galactose mutarotase-like"/>
    <property type="match status" value="1"/>
</dbReference>
<feature type="transmembrane region" description="Helical" evidence="4">
    <location>
        <begin position="28"/>
        <end position="48"/>
    </location>
</feature>
<reference evidence="5" key="1">
    <citation type="submission" date="2021-07" db="EMBL/GenBank/DDBJ databases">
        <authorList>
            <person name="Branca A.L. A."/>
        </authorList>
    </citation>
    <scope>NUCLEOTIDE SEQUENCE</scope>
</reference>
<dbReference type="GO" id="GO:0006006">
    <property type="term" value="P:glucose metabolic process"/>
    <property type="evidence" value="ECO:0007669"/>
    <property type="project" value="TreeGrafter"/>
</dbReference>
<keyword evidence="4" id="KW-0812">Transmembrane</keyword>
<dbReference type="CDD" id="cd09019">
    <property type="entry name" value="galactose_mutarotase_like"/>
    <property type="match status" value="1"/>
</dbReference>
<protein>
    <recommendedName>
        <fullName evidence="7">Aldose 1-epimerase</fullName>
    </recommendedName>
</protein>
<sequence length="461" mass="49882">MFIGAHKMPGPLGCVRSFFCPARITPRLALIYLLVFLSILTLGFNMHFKSYVTAALYGLPALTSAAPSPSSSASTSSPSAGLETDHFKTYTIKAENITAQLIPYGARLTSLLVPDRNGKVQDVVVGYDDPKEYLHDSETNRTFFGAVVGRYANRIKNGTFTIDENTYHVPENENDGKDTLHGGFTGYDMQNWTVTAHTDSAITFTLLDQGFEKFPGDVITHATFSVSTEKSAANPKGLPQLTSKIVALALTEKTPIMLSNHIYWNLNAFKESTVLNDTSLQLPLSRRFVGGDSILIPNGTIHDVETSFQGALDFTSSKLIGEDIDKTTGLCGAGCTGYDTCFLVDRPSTNSADSMSTALRASSSTTGITLEVATNQAALQIYTCSGQNGYIGTKESQAKRNKADGGDAGATHVNKYGCFVIETEDWIDGINQPQWGRLPYQVFGPEDGPAVNWATYQFGTD</sequence>
<evidence type="ECO:0000256" key="4">
    <source>
        <dbReference type="SAM" id="Phobius"/>
    </source>
</evidence>
<dbReference type="PANTHER" id="PTHR10091:SF6">
    <property type="entry name" value="1-EPIMERASE, PUTATIVE (AFU_ORTHOLOGUE AFUA_3G13240)-RELATED"/>
    <property type="match status" value="1"/>
</dbReference>
<dbReference type="InterPro" id="IPR011013">
    <property type="entry name" value="Gal_mutarotase_sf_dom"/>
</dbReference>
<proteinExistence type="inferred from homology"/>
<dbReference type="Pfam" id="PF01263">
    <property type="entry name" value="Aldose_epim"/>
    <property type="match status" value="1"/>
</dbReference>
<dbReference type="Gene3D" id="2.70.98.10">
    <property type="match status" value="1"/>
</dbReference>
<keyword evidence="4" id="KW-0472">Membrane</keyword>
<name>A0A9W4JN00_9EURO</name>